<evidence type="ECO:0000313" key="7">
    <source>
        <dbReference type="Proteomes" id="UP000770661"/>
    </source>
</evidence>
<organism evidence="6 7">
    <name type="scientific">Chionoecetes opilio</name>
    <name type="common">Atlantic snow crab</name>
    <name type="synonym">Cancer opilio</name>
    <dbReference type="NCBI Taxonomy" id="41210"/>
    <lineage>
        <taxon>Eukaryota</taxon>
        <taxon>Metazoa</taxon>
        <taxon>Ecdysozoa</taxon>
        <taxon>Arthropoda</taxon>
        <taxon>Crustacea</taxon>
        <taxon>Multicrustacea</taxon>
        <taxon>Malacostraca</taxon>
        <taxon>Eumalacostraca</taxon>
        <taxon>Eucarida</taxon>
        <taxon>Decapoda</taxon>
        <taxon>Pleocyemata</taxon>
        <taxon>Brachyura</taxon>
        <taxon>Eubrachyura</taxon>
        <taxon>Majoidea</taxon>
        <taxon>Majidae</taxon>
        <taxon>Chionoecetes</taxon>
    </lineage>
</organism>
<evidence type="ECO:0000313" key="6">
    <source>
        <dbReference type="EMBL" id="KAG0721247.1"/>
    </source>
</evidence>
<dbReference type="InterPro" id="IPR027806">
    <property type="entry name" value="HARBI1_dom"/>
</dbReference>
<reference evidence="6" key="1">
    <citation type="submission" date="2020-07" db="EMBL/GenBank/DDBJ databases">
        <title>The High-quality genome of the commercially important snow crab, Chionoecetes opilio.</title>
        <authorList>
            <person name="Jeong J.-H."/>
            <person name="Ryu S."/>
        </authorList>
    </citation>
    <scope>NUCLEOTIDE SEQUENCE</scope>
    <source>
        <strain evidence="6">MADBK_172401_WGS</strain>
        <tissue evidence="6">Digestive gland</tissue>
    </source>
</reference>
<evidence type="ECO:0000256" key="1">
    <source>
        <dbReference type="ARBA" id="ARBA00001968"/>
    </source>
</evidence>
<evidence type="ECO:0000256" key="3">
    <source>
        <dbReference type="SAM" id="MobiDB-lite"/>
    </source>
</evidence>
<dbReference type="Proteomes" id="UP000770661">
    <property type="component" value="Unassembled WGS sequence"/>
</dbReference>
<feature type="transmembrane region" description="Helical" evidence="4">
    <location>
        <begin position="6"/>
        <end position="28"/>
    </location>
</feature>
<dbReference type="Pfam" id="PF13359">
    <property type="entry name" value="DDE_Tnp_4"/>
    <property type="match status" value="1"/>
</dbReference>
<keyword evidence="4" id="KW-0812">Transmembrane</keyword>
<evidence type="ECO:0000259" key="5">
    <source>
        <dbReference type="Pfam" id="PF13359"/>
    </source>
</evidence>
<accession>A0A8J5CX04</accession>
<evidence type="ECO:0000256" key="4">
    <source>
        <dbReference type="SAM" id="Phobius"/>
    </source>
</evidence>
<sequence>MSLLMHYFLLQFLMIYLAFAGLDVSAFYSRVRSRQLCRENTGIVPVAQDNGLSDESSDEDEKDMDDVQVGLPETGDIDLDVPNERSDEVVVEDRIGNENITEDNIVVLDVAPDDLEVIHDPSTLPSTSSNTRNTTQASKPSRRVLWTKKTDSSPSSIPEFTPSDVEASNSSDSDTYLGNPVWAHKKTRCVVERGIGQWKRVFHVLHGEVRVSPQKTCKIIMACAALYNLCKERNLDAGMQDVPVVADDGYDKQPRGHYKDSLRLSIFASRRSAETSIVAPSASSSALDERRYHLRL</sequence>
<dbReference type="GO" id="GO:0046872">
    <property type="term" value="F:metal ion binding"/>
    <property type="evidence" value="ECO:0007669"/>
    <property type="project" value="UniProtKB-KW"/>
</dbReference>
<feature type="compositionally biased region" description="Polar residues" evidence="3">
    <location>
        <begin position="123"/>
        <end position="139"/>
    </location>
</feature>
<feature type="domain" description="DDE Tnp4" evidence="5">
    <location>
        <begin position="184"/>
        <end position="228"/>
    </location>
</feature>
<feature type="region of interest" description="Disordered" evidence="3">
    <location>
        <begin position="118"/>
        <end position="177"/>
    </location>
</feature>
<name>A0A8J5CX04_CHIOP</name>
<feature type="compositionally biased region" description="Polar residues" evidence="3">
    <location>
        <begin position="166"/>
        <end position="176"/>
    </location>
</feature>
<dbReference type="AlphaFoldDB" id="A0A8J5CX04"/>
<dbReference type="EMBL" id="JACEEZ010011473">
    <property type="protein sequence ID" value="KAG0721247.1"/>
    <property type="molecule type" value="Genomic_DNA"/>
</dbReference>
<keyword evidence="7" id="KW-1185">Reference proteome</keyword>
<keyword evidence="2" id="KW-0479">Metal-binding</keyword>
<gene>
    <name evidence="6" type="ORF">GWK47_046841</name>
</gene>
<protein>
    <recommendedName>
        <fullName evidence="5">DDE Tnp4 domain-containing protein</fullName>
    </recommendedName>
</protein>
<dbReference type="OrthoDB" id="6509413at2759"/>
<keyword evidence="4" id="KW-0472">Membrane</keyword>
<evidence type="ECO:0000256" key="2">
    <source>
        <dbReference type="ARBA" id="ARBA00022723"/>
    </source>
</evidence>
<keyword evidence="4" id="KW-1133">Transmembrane helix</keyword>
<comment type="caution">
    <text evidence="6">The sequence shown here is derived from an EMBL/GenBank/DDBJ whole genome shotgun (WGS) entry which is preliminary data.</text>
</comment>
<proteinExistence type="predicted"/>
<comment type="cofactor">
    <cofactor evidence="1">
        <name>a divalent metal cation</name>
        <dbReference type="ChEBI" id="CHEBI:60240"/>
    </cofactor>
</comment>